<reference evidence="1" key="1">
    <citation type="submission" date="2021-05" db="EMBL/GenBank/DDBJ databases">
        <title>Complete genome sequence of the cellulolytic planctomycete Telmatocola sphagniphila SP2T and characterization of the first cellulase from planctomycetes.</title>
        <authorList>
            <person name="Rakitin A.L."/>
            <person name="Beletsky A.V."/>
            <person name="Naumoff D.G."/>
            <person name="Kulichevskaya I.S."/>
            <person name="Mardanov A.V."/>
            <person name="Ravin N.V."/>
            <person name="Dedysh S.N."/>
        </authorList>
    </citation>
    <scope>NUCLEOTIDE SEQUENCE</scope>
    <source>
        <strain evidence="1">SP2T</strain>
    </source>
</reference>
<organism evidence="1 2">
    <name type="scientific">Telmatocola sphagniphila</name>
    <dbReference type="NCBI Taxonomy" id="1123043"/>
    <lineage>
        <taxon>Bacteria</taxon>
        <taxon>Pseudomonadati</taxon>
        <taxon>Planctomycetota</taxon>
        <taxon>Planctomycetia</taxon>
        <taxon>Gemmatales</taxon>
        <taxon>Gemmataceae</taxon>
    </lineage>
</organism>
<evidence type="ECO:0008006" key="3">
    <source>
        <dbReference type="Google" id="ProtNLM"/>
    </source>
</evidence>
<gene>
    <name evidence="1" type="ORF">KIH39_08170</name>
</gene>
<dbReference type="KEGG" id="tsph:KIH39_08170"/>
<dbReference type="AlphaFoldDB" id="A0A8E6B8J7"/>
<protein>
    <recommendedName>
        <fullName evidence="3">HTH IS21-type domain-containing protein</fullName>
    </recommendedName>
</protein>
<dbReference type="Proteomes" id="UP000676194">
    <property type="component" value="Chromosome"/>
</dbReference>
<sequence>MVKVDEYARIRQAHRIDKMGIRALARTFHHSRRKIRQILDEPEPKPYQRRAMPSLLDSFTAIIEEILRSDREAPRKQRHTVAYYEQGNPEYRRLIAELEGLTVSSAEDKLFKGNALALHYPADGLRLIDQALAVRPSTLGHLLRADARSELSQVVGDVASAEDAVSSTELAKQLLPDNPARLGKNCTAHLTAMAAYERAGNSTKGAEHLTTAAADAAKMARFERNPTAILYRYDVAAIIDGLEGKLDRTSELRAARSGRHDLLLTIYEADNWLALGNDQEAEKVASELPSSGTGSLRVLAALGRIDGRTVALNAIDRYAGPDSKWKARYTAAPFLFALDRARCSTLLKPLLQENDPIARPDELAESKRNLSMLAGTISESDLLSAPARGPVELCNRQYFVAWKRMGEGDREGAIKAFEECYRYKLVDHAAWVHARIILIRMKDPNWPQALLTKKH</sequence>
<dbReference type="EMBL" id="CP074694">
    <property type="protein sequence ID" value="QVL33868.1"/>
    <property type="molecule type" value="Genomic_DNA"/>
</dbReference>
<evidence type="ECO:0000313" key="2">
    <source>
        <dbReference type="Proteomes" id="UP000676194"/>
    </source>
</evidence>
<keyword evidence="2" id="KW-1185">Reference proteome</keyword>
<accession>A0A8E6B8J7</accession>
<name>A0A8E6B8J7_9BACT</name>
<evidence type="ECO:0000313" key="1">
    <source>
        <dbReference type="EMBL" id="QVL33868.1"/>
    </source>
</evidence>
<proteinExistence type="predicted"/>
<dbReference type="RefSeq" id="WP_213498849.1">
    <property type="nucleotide sequence ID" value="NZ_CP074694.1"/>
</dbReference>